<dbReference type="GO" id="GO:0007131">
    <property type="term" value="P:reciprocal meiotic recombination"/>
    <property type="evidence" value="ECO:0007669"/>
    <property type="project" value="InterPro"/>
</dbReference>
<dbReference type="PANTHER" id="PTHR22663:SF17">
    <property type="entry name" value="RING FINGER PROTEIN NARYA-RELATED"/>
    <property type="match status" value="1"/>
</dbReference>
<evidence type="ECO:0000313" key="4">
    <source>
        <dbReference type="EMBL" id="OSD01548.1"/>
    </source>
</evidence>
<evidence type="ECO:0000259" key="3">
    <source>
        <dbReference type="Pfam" id="PF14634"/>
    </source>
</evidence>
<dbReference type="InterPro" id="IPR001841">
    <property type="entry name" value="Znf_RING"/>
</dbReference>
<dbReference type="AlphaFoldDB" id="A0A1Y2IK80"/>
<organism evidence="4 5">
    <name type="scientific">Trametes coccinea (strain BRFM310)</name>
    <name type="common">Pycnoporus coccineus</name>
    <dbReference type="NCBI Taxonomy" id="1353009"/>
    <lineage>
        <taxon>Eukaryota</taxon>
        <taxon>Fungi</taxon>
        <taxon>Dikarya</taxon>
        <taxon>Basidiomycota</taxon>
        <taxon>Agaricomycotina</taxon>
        <taxon>Agaricomycetes</taxon>
        <taxon>Polyporales</taxon>
        <taxon>Polyporaceae</taxon>
        <taxon>Trametes</taxon>
    </lineage>
</organism>
<dbReference type="GO" id="GO:0019789">
    <property type="term" value="F:SUMO transferase activity"/>
    <property type="evidence" value="ECO:0007669"/>
    <property type="project" value="InterPro"/>
</dbReference>
<accession>A0A1Y2IK80</accession>
<sequence>MSNVSGASIDFDFWEFVTCSICHQEFIKENGALSSMPFWLTECGHVICNAHLSADQSCAACGSPGIQLIPMQRELDPPMSAWFDSVHGTFDTLAYSLRFQMNTMADLVRYYKKKYQQYRPVYEMLKDKLAETKRLKKWVHELQQQNTQLKEQLQIGDGSDRMNANGKRPRVEDDGYNSGQRTSSPRSVTTPLGPDRLTLLPGRHHPQFNSRQSLRAPESAEVKQKLG</sequence>
<proteinExistence type="predicted"/>
<dbReference type="Proteomes" id="UP000193067">
    <property type="component" value="Unassembled WGS sequence"/>
</dbReference>
<dbReference type="Pfam" id="PF14634">
    <property type="entry name" value="zf-RING_5"/>
    <property type="match status" value="1"/>
</dbReference>
<dbReference type="EMBL" id="KZ084110">
    <property type="protein sequence ID" value="OSD01548.1"/>
    <property type="molecule type" value="Genomic_DNA"/>
</dbReference>
<dbReference type="InterPro" id="IPR042123">
    <property type="entry name" value="Zip3/RNF212-like"/>
</dbReference>
<dbReference type="OrthoDB" id="2535391at2759"/>
<protein>
    <recommendedName>
        <fullName evidence="3">RING-type domain-containing protein</fullName>
    </recommendedName>
</protein>
<reference evidence="4 5" key="1">
    <citation type="journal article" date="2015" name="Biotechnol. Biofuels">
        <title>Enhanced degradation of softwood versus hardwood by the white-rot fungus Pycnoporus coccineus.</title>
        <authorList>
            <person name="Couturier M."/>
            <person name="Navarro D."/>
            <person name="Chevret D."/>
            <person name="Henrissat B."/>
            <person name="Piumi F."/>
            <person name="Ruiz-Duenas F.J."/>
            <person name="Martinez A.T."/>
            <person name="Grigoriev I.V."/>
            <person name="Riley R."/>
            <person name="Lipzen A."/>
            <person name="Berrin J.G."/>
            <person name="Master E.R."/>
            <person name="Rosso M.N."/>
        </authorList>
    </citation>
    <scope>NUCLEOTIDE SEQUENCE [LARGE SCALE GENOMIC DNA]</scope>
    <source>
        <strain evidence="4 5">BRFM310</strain>
    </source>
</reference>
<feature type="region of interest" description="Disordered" evidence="2">
    <location>
        <begin position="149"/>
        <end position="227"/>
    </location>
</feature>
<dbReference type="PANTHER" id="PTHR22663">
    <property type="entry name" value="RING FINGER PROTEIN NARYA-RELATED"/>
    <property type="match status" value="1"/>
</dbReference>
<evidence type="ECO:0000256" key="2">
    <source>
        <dbReference type="SAM" id="MobiDB-lite"/>
    </source>
</evidence>
<feature type="domain" description="RING-type" evidence="3">
    <location>
        <begin position="19"/>
        <end position="62"/>
    </location>
</feature>
<feature type="compositionally biased region" description="Polar residues" evidence="2">
    <location>
        <begin position="177"/>
        <end position="190"/>
    </location>
</feature>
<dbReference type="STRING" id="1353009.A0A1Y2IK80"/>
<name>A0A1Y2IK80_TRAC3</name>
<dbReference type="GO" id="GO:0016925">
    <property type="term" value="P:protein sumoylation"/>
    <property type="evidence" value="ECO:0007669"/>
    <property type="project" value="TreeGrafter"/>
</dbReference>
<keyword evidence="1" id="KW-0469">Meiosis</keyword>
<evidence type="ECO:0000256" key="1">
    <source>
        <dbReference type="ARBA" id="ARBA00023254"/>
    </source>
</evidence>
<evidence type="ECO:0000313" key="5">
    <source>
        <dbReference type="Proteomes" id="UP000193067"/>
    </source>
</evidence>
<dbReference type="GO" id="GO:0007129">
    <property type="term" value="P:homologous chromosome pairing at meiosis"/>
    <property type="evidence" value="ECO:0007669"/>
    <property type="project" value="TreeGrafter"/>
</dbReference>
<feature type="compositionally biased region" description="Basic and acidic residues" evidence="2">
    <location>
        <begin position="218"/>
        <end position="227"/>
    </location>
</feature>
<dbReference type="GO" id="GO:0000795">
    <property type="term" value="C:synaptonemal complex"/>
    <property type="evidence" value="ECO:0007669"/>
    <property type="project" value="InterPro"/>
</dbReference>
<keyword evidence="5" id="KW-1185">Reference proteome</keyword>
<gene>
    <name evidence="4" type="ORF">PYCCODRAFT_1369105</name>
</gene>